<comment type="cofactor">
    <cofactor evidence="2">
        <name>Mg(2+)</name>
        <dbReference type="ChEBI" id="CHEBI:18420"/>
    </cofactor>
</comment>
<dbReference type="PANTHER" id="PTHR34448:SF1">
    <property type="entry name" value="BLL6088 PROTEIN"/>
    <property type="match status" value="1"/>
</dbReference>
<evidence type="ECO:0000256" key="6">
    <source>
        <dbReference type="ARBA" id="ARBA00022670"/>
    </source>
</evidence>
<comment type="cofactor">
    <cofactor evidence="3">
        <name>Zn(2+)</name>
        <dbReference type="ChEBI" id="CHEBI:29105"/>
    </cofactor>
</comment>
<dbReference type="Proteomes" id="UP000184038">
    <property type="component" value="Unassembled WGS sequence"/>
</dbReference>
<dbReference type="RefSeq" id="WP_073287119.1">
    <property type="nucleotide sequence ID" value="NZ_FRCP01000010.1"/>
</dbReference>
<evidence type="ECO:0000256" key="4">
    <source>
        <dbReference type="ARBA" id="ARBA00008236"/>
    </source>
</evidence>
<comment type="cofactor">
    <cofactor evidence="1">
        <name>Co(2+)</name>
        <dbReference type="ChEBI" id="CHEBI:48828"/>
    </cofactor>
</comment>
<evidence type="ECO:0000313" key="10">
    <source>
        <dbReference type="EMBL" id="SHM46356.1"/>
    </source>
</evidence>
<accession>A0A1M7J027</accession>
<dbReference type="STRING" id="1120996.SAMN02746066_02058"/>
<organism evidence="10 11">
    <name type="scientific">Anaerosporobacter mobilis DSM 15930</name>
    <dbReference type="NCBI Taxonomy" id="1120996"/>
    <lineage>
        <taxon>Bacteria</taxon>
        <taxon>Bacillati</taxon>
        <taxon>Bacillota</taxon>
        <taxon>Clostridia</taxon>
        <taxon>Lachnospirales</taxon>
        <taxon>Lachnospiraceae</taxon>
        <taxon>Anaerosporobacter</taxon>
    </lineage>
</organism>
<dbReference type="EMBL" id="FRCP01000010">
    <property type="protein sequence ID" value="SHM46356.1"/>
    <property type="molecule type" value="Genomic_DNA"/>
</dbReference>
<protein>
    <submittedName>
        <fullName evidence="10">Leucyl aminopeptidase (Aminopeptidase T)</fullName>
    </submittedName>
</protein>
<dbReference type="Gene3D" id="3.40.1830.10">
    <property type="entry name" value="Thermophilic metalloprotease (M29)"/>
    <property type="match status" value="1"/>
</dbReference>
<evidence type="ECO:0000256" key="5">
    <source>
        <dbReference type="ARBA" id="ARBA00022438"/>
    </source>
</evidence>
<dbReference type="GO" id="GO:0006508">
    <property type="term" value="P:proteolysis"/>
    <property type="evidence" value="ECO:0007669"/>
    <property type="project" value="UniProtKB-KW"/>
</dbReference>
<evidence type="ECO:0000313" key="11">
    <source>
        <dbReference type="Proteomes" id="UP000184038"/>
    </source>
</evidence>
<proteinExistence type="inferred from homology"/>
<keyword evidence="11" id="KW-1185">Reference proteome</keyword>
<evidence type="ECO:0000256" key="3">
    <source>
        <dbReference type="ARBA" id="ARBA00001947"/>
    </source>
</evidence>
<dbReference type="InterPro" id="IPR000787">
    <property type="entry name" value="Peptidase_M29"/>
</dbReference>
<gene>
    <name evidence="10" type="ORF">SAMN02746066_02058</name>
</gene>
<name>A0A1M7J027_9FIRM</name>
<dbReference type="GO" id="GO:0004177">
    <property type="term" value="F:aminopeptidase activity"/>
    <property type="evidence" value="ECO:0007669"/>
    <property type="project" value="UniProtKB-KW"/>
</dbReference>
<dbReference type="Pfam" id="PF02073">
    <property type="entry name" value="Peptidase_M29"/>
    <property type="match status" value="1"/>
</dbReference>
<keyword evidence="6" id="KW-0645">Protease</keyword>
<sequence length="372" mass="41938">MVDERIKTLAKNLVNYSMKVKKGDNVYIHYVGPTTQMLAKQLVKEVYAVGGNPFPHFTDPIVEREMLLNCSEEQLKVMAETDAAEMSKMDCYVGIRGTDNVTEYSDVPAEKMKLYSSLYSTPVHHDIRVPKTRWVVLRYPNSSMAQLANMSTEKFEDFYFDVCNLDYSKMGKAMENLVEYLNRTDKVHIVGPGTDLTFSIKDIPSIPCAGDANIPDGEVFTAPVKDSINGTLQYNAPAVYQGFTFENIKLTFKDGKIIEATANDTKRINEVFDTDEGARYVGEFAIGVNPYVVTPMKDTLFDEKIMGSFHFTPGNCYDDAPNGNHSSIHWDLVCIQTPEYGGGEMYFDDVLVRKDGRFVVKELECLNPENLK</sequence>
<evidence type="ECO:0000256" key="8">
    <source>
        <dbReference type="ARBA" id="ARBA00022801"/>
    </source>
</evidence>
<keyword evidence="9" id="KW-0482">Metalloprotease</keyword>
<evidence type="ECO:0000256" key="1">
    <source>
        <dbReference type="ARBA" id="ARBA00001941"/>
    </source>
</evidence>
<dbReference type="SUPFAM" id="SSF144052">
    <property type="entry name" value="Thermophilic metalloprotease-like"/>
    <property type="match status" value="1"/>
</dbReference>
<dbReference type="GO" id="GO:0046872">
    <property type="term" value="F:metal ion binding"/>
    <property type="evidence" value="ECO:0007669"/>
    <property type="project" value="UniProtKB-KW"/>
</dbReference>
<dbReference type="AlphaFoldDB" id="A0A1M7J027"/>
<dbReference type="GO" id="GO:0008237">
    <property type="term" value="F:metallopeptidase activity"/>
    <property type="evidence" value="ECO:0007669"/>
    <property type="project" value="UniProtKB-KW"/>
</dbReference>
<keyword evidence="5 10" id="KW-0031">Aminopeptidase</keyword>
<dbReference type="InterPro" id="IPR035097">
    <property type="entry name" value="M29_N-terminal"/>
</dbReference>
<comment type="similarity">
    <text evidence="4">Belongs to the peptidase M29 family.</text>
</comment>
<evidence type="ECO:0000256" key="9">
    <source>
        <dbReference type="ARBA" id="ARBA00023049"/>
    </source>
</evidence>
<dbReference type="OrthoDB" id="9803993at2"/>
<evidence type="ECO:0000256" key="2">
    <source>
        <dbReference type="ARBA" id="ARBA00001946"/>
    </source>
</evidence>
<reference evidence="10 11" key="1">
    <citation type="submission" date="2016-11" db="EMBL/GenBank/DDBJ databases">
        <authorList>
            <person name="Jaros S."/>
            <person name="Januszkiewicz K."/>
            <person name="Wedrychowicz H."/>
        </authorList>
    </citation>
    <scope>NUCLEOTIDE SEQUENCE [LARGE SCALE GENOMIC DNA]</scope>
    <source>
        <strain evidence="10 11">DSM 15930</strain>
    </source>
</reference>
<evidence type="ECO:0000256" key="7">
    <source>
        <dbReference type="ARBA" id="ARBA00022723"/>
    </source>
</evidence>
<dbReference type="PANTHER" id="PTHR34448">
    <property type="entry name" value="AMINOPEPTIDASE"/>
    <property type="match status" value="1"/>
</dbReference>
<keyword evidence="7" id="KW-0479">Metal-binding</keyword>
<keyword evidence="8" id="KW-0378">Hydrolase</keyword>
<dbReference type="InterPro" id="IPR052170">
    <property type="entry name" value="M29_Exopeptidase"/>
</dbReference>